<dbReference type="PANTHER" id="PTHR46348:SF1">
    <property type="entry name" value="DELETED IN LUNG AND ESOPHAGEAL CANCER PROTEIN 1"/>
    <property type="match status" value="1"/>
</dbReference>
<evidence type="ECO:0000256" key="1">
    <source>
        <dbReference type="SAM" id="MobiDB-lite"/>
    </source>
</evidence>
<name>A0A8K1CBX5_PYTOL</name>
<comment type="caution">
    <text evidence="3">The sequence shown here is derived from an EMBL/GenBank/DDBJ whole genome shotgun (WGS) entry which is preliminary data.</text>
</comment>
<sequence length="1840" mass="201114">MADVDDNNAEAIETVTVKTEPVPGDGEIVAVGTVSHVIRRAFQAFYPESLVDHSGQQSDSVDESGPETANHDSPSVSTPRPDDSQDEEASNSPPPHPFLVLGLARKQAIESNRQQQHVTGAALLEYLETRHSEANTADEAIAADLRRQGLVIKAQIPMGPTNLRLDAAELEMFGAFGSALVHAHSLVAAYHRERRDKSGNGPNALERQHVRMHHETPGYLSATSSSDTRKDATLTMHRTHIETAKTADAAIPRTESSIVSTETIKQPPTESTVMPAPEYRKNMEILERMQMPLDFVRNPRFATPSATESSDPTFAAIPNPVVFTDYDADGLYEQLVYVRNTSTLSRRVRVLPPSSLFFALDRVIFPDASGLVAPGMHVQVRLRFHPDSRAGYKDSMTVQYEGQGGLGAEFVVPITAQRPPPELSIPLLLRTQPTLVGQRSVTTFDCRNSGGKARFWLMSEDDWRRCESSERFEPRHVTAMLAGVLQDRVVRIGSFILAPNEFELATNERVPLNVTFLPSSVGELRAKFVMVCDNCLVRIFQLAGRGCQVELSVTAVNGRTIDASITHMAAFEQLRFHEPIAVNATASQAIEVTNETPLPLPFDWRIEAEDKTVASSTYAITPSRGVLPANGSASFVVRFAPSTARSWSQDAVLYLEGIPECSVPGPKQLTLLQEAFERLKTNANGIDDLNGSVQALTLGLLGVSRLGSFKIVPRVVRCLEPGDEMVMNTTYTTETTLTNDENDCAVGFEWVIAPCAGAYTLSMTPSTGLLPAKGSQRVQIAFTPHSVGAFSIPVVCRVPSGDSSTVFEQTLFLEGIVAAPRVSIVDTEVDFGLVLVSGSAETSLTLRNPSQIATAQWKLVHLEAPIASALENNENMSPELRRSSSKESIASRRSSGSSTSSALMTGREALPPRASVRFIPPTGSLLPDTTQRISINLIGGALPERFRGKFACEWAVPRTFPGFSYPTSSVVSARAELQSPSVFLSPLRLALGTTYVGVSAESELRLVNVSNLEADFKFFEPNGVSKAYSVAFSPRSGVLHSKETLVVRVTYTPRQAGKTTTLFACVVQGLPAPLGIEVSTMQRGLVLQYEVLGDDVSAVEKEREPLIKDDTVDETASIHVPPPKLAFGDAIPLGERRYVHLLIRNRSGIDALVALEPKKYRVTIEDPHSNSPSTSMSSSSSKRKTRANVKTVLGDQHEHFQRFQSESGRNYIRQRDTEVEDRRWLADGRGIAFLVTPEASVRIPAWTQRVVTLTCVNNMPGEYTDALVSRAQGLPPVMLPVYASVVGSPLTLDRNCVGLHVPPRATKPPSFTFGSVSVRSSAITKTLRVMNRGPVPARLRWRLAALDHETRPRVTVTLRVDFSQRVQLRITPTNDEDDESNAFPFEVVPPHLTLPPFASSVCKVTFFPSTTPLAARVLLLGEAQWLADADDEATNSTKSTTSLESISPETDGDDNGKSTEDARWETTPIAHPAPLTAAGKAFRAVRFANALARGPQQSRNNASSDTSAPILRVLLKADVVEPELFLDQPSALSSSSYHLKFTTWSTLVSAHAHVSHRRECTLMNHLNARVTFRLECTGPFAVMHADSLAPKHPLATADLPPAHRRAEGESFVFTLPPQMSVRLTLRFDPSAASTSSSSSRPLTSRVEGALLVRFTNQSVQRLQLCGEILAPVILVSPSVYSFGHVHLSQTRSVLLYLTNPTVVPASFTIRHVPRPTPLSRAQKQEMTTHHAHFEDDPSVFTLAMTSGTLEGPTLSLRSSGSPDADTPHPLIKPALTIRIVFRPKKLGAHYKSRFRICVTEGVDAELVLSGQGHLDESERRDHDRVMVRTERLTHSNIIFY</sequence>
<dbReference type="EMBL" id="SPLM01000109">
    <property type="protein sequence ID" value="TMW59532.1"/>
    <property type="molecule type" value="Genomic_DNA"/>
</dbReference>
<dbReference type="GO" id="GO:0005929">
    <property type="term" value="C:cilium"/>
    <property type="evidence" value="ECO:0007669"/>
    <property type="project" value="TreeGrafter"/>
</dbReference>
<gene>
    <name evidence="3" type="ORF">Poli38472_004601</name>
</gene>
<dbReference type="PANTHER" id="PTHR46348">
    <property type="entry name" value="DELETED IN LUNG AND ESOPHAGEAL CANCER PROTEIN 1"/>
    <property type="match status" value="1"/>
</dbReference>
<feature type="compositionally biased region" description="Low complexity" evidence="1">
    <location>
        <begin position="886"/>
        <end position="901"/>
    </location>
</feature>
<dbReference type="InterPro" id="IPR013783">
    <property type="entry name" value="Ig-like_fold"/>
</dbReference>
<dbReference type="Gene3D" id="2.60.40.10">
    <property type="entry name" value="Immunoglobulins"/>
    <property type="match status" value="6"/>
</dbReference>
<dbReference type="Pfam" id="PF23277">
    <property type="entry name" value="Ig_Dlec1_1"/>
    <property type="match status" value="1"/>
</dbReference>
<feature type="region of interest" description="Disordered" evidence="1">
    <location>
        <begin position="1430"/>
        <end position="1461"/>
    </location>
</feature>
<evidence type="ECO:0000259" key="2">
    <source>
        <dbReference type="Pfam" id="PF23277"/>
    </source>
</evidence>
<evidence type="ECO:0000313" key="4">
    <source>
        <dbReference type="Proteomes" id="UP000794436"/>
    </source>
</evidence>
<dbReference type="GO" id="GO:0005737">
    <property type="term" value="C:cytoplasm"/>
    <property type="evidence" value="ECO:0007669"/>
    <property type="project" value="TreeGrafter"/>
</dbReference>
<proteinExistence type="predicted"/>
<feature type="compositionally biased region" description="Polar residues" evidence="1">
    <location>
        <begin position="1434"/>
        <end position="1448"/>
    </location>
</feature>
<dbReference type="OrthoDB" id="2115465at2759"/>
<dbReference type="Proteomes" id="UP000794436">
    <property type="component" value="Unassembled WGS sequence"/>
</dbReference>
<dbReference type="GO" id="GO:0015631">
    <property type="term" value="F:tubulin binding"/>
    <property type="evidence" value="ECO:0007669"/>
    <property type="project" value="TreeGrafter"/>
</dbReference>
<feature type="region of interest" description="Disordered" evidence="1">
    <location>
        <begin position="50"/>
        <end position="99"/>
    </location>
</feature>
<dbReference type="InterPro" id="IPR033304">
    <property type="entry name" value="DLEC1"/>
</dbReference>
<keyword evidence="4" id="KW-1185">Reference proteome</keyword>
<dbReference type="GO" id="GO:0008285">
    <property type="term" value="P:negative regulation of cell population proliferation"/>
    <property type="evidence" value="ECO:0007669"/>
    <property type="project" value="InterPro"/>
</dbReference>
<feature type="domain" description="Deleted in lung and esophageal cancer protein 1 Ig-like" evidence="2">
    <location>
        <begin position="314"/>
        <end position="403"/>
    </location>
</feature>
<feature type="region of interest" description="Disordered" evidence="1">
    <location>
        <begin position="1164"/>
        <end position="1186"/>
    </location>
</feature>
<feature type="compositionally biased region" description="Polar residues" evidence="1">
    <location>
        <begin position="255"/>
        <end position="272"/>
    </location>
</feature>
<feature type="region of interest" description="Disordered" evidence="1">
    <location>
        <begin position="873"/>
        <end position="905"/>
    </location>
</feature>
<dbReference type="Pfam" id="PF23316">
    <property type="entry name" value="Ig_DLEC1_6th"/>
    <property type="match status" value="1"/>
</dbReference>
<organism evidence="3 4">
    <name type="scientific">Pythium oligandrum</name>
    <name type="common">Mycoparasitic fungus</name>
    <dbReference type="NCBI Taxonomy" id="41045"/>
    <lineage>
        <taxon>Eukaryota</taxon>
        <taxon>Sar</taxon>
        <taxon>Stramenopiles</taxon>
        <taxon>Oomycota</taxon>
        <taxon>Peronosporomycetes</taxon>
        <taxon>Pythiales</taxon>
        <taxon>Pythiaceae</taxon>
        <taxon>Pythium</taxon>
    </lineage>
</organism>
<protein>
    <recommendedName>
        <fullName evidence="2">Deleted in lung and esophageal cancer protein 1 Ig-like domain-containing protein</fullName>
    </recommendedName>
</protein>
<reference evidence="3" key="1">
    <citation type="submission" date="2019-03" db="EMBL/GenBank/DDBJ databases">
        <title>Long read genome sequence of the mycoparasitic Pythium oligandrum ATCC 38472 isolated from sugarbeet rhizosphere.</title>
        <authorList>
            <person name="Gaulin E."/>
        </authorList>
    </citation>
    <scope>NUCLEOTIDE SEQUENCE</scope>
    <source>
        <strain evidence="3">ATCC 38472_TT</strain>
    </source>
</reference>
<dbReference type="InterPro" id="IPR059041">
    <property type="entry name" value="Ig_DLEC1_1"/>
</dbReference>
<feature type="compositionally biased region" description="Low complexity" evidence="1">
    <location>
        <begin position="1169"/>
        <end position="1180"/>
    </location>
</feature>
<accession>A0A8K1CBX5</accession>
<feature type="region of interest" description="Disordered" evidence="1">
    <location>
        <begin position="1"/>
        <end position="26"/>
    </location>
</feature>
<feature type="region of interest" description="Disordered" evidence="1">
    <location>
        <begin position="255"/>
        <end position="274"/>
    </location>
</feature>
<evidence type="ECO:0000313" key="3">
    <source>
        <dbReference type="EMBL" id="TMW59532.1"/>
    </source>
</evidence>